<dbReference type="EMBL" id="MHMH01000015">
    <property type="protein sequence ID" value="OGZ24221.1"/>
    <property type="molecule type" value="Genomic_DNA"/>
</dbReference>
<organism evidence="1 2">
    <name type="scientific">Candidatus Nealsonbacteria bacterium RIFCSPLOWO2_01_FULL_43_32</name>
    <dbReference type="NCBI Taxonomy" id="1801672"/>
    <lineage>
        <taxon>Bacteria</taxon>
        <taxon>Candidatus Nealsoniibacteriota</taxon>
    </lineage>
</organism>
<dbReference type="Proteomes" id="UP000178647">
    <property type="component" value="Unassembled WGS sequence"/>
</dbReference>
<sequence length="198" mass="21871">MKYGELNLGQVEAVVNKLGGMEGVRMFLAGELVVKEAERKFSTWKTVKLGTGLKSADDFRRTLNAGGIKISDWANDILGKPAFSVAAEATEVDLIKVTVAELGFKKGARRDQIYERAKELGLQLCPPEVGPQLRLQYQDQPNNEWILVGMEPIAGSGGNLRVFSVERDGSELWLSGDWGYPDGVWGPDDRLAFVFPRK</sequence>
<evidence type="ECO:0000313" key="1">
    <source>
        <dbReference type="EMBL" id="OGZ24221.1"/>
    </source>
</evidence>
<name>A0A1G2EFW5_9BACT</name>
<dbReference type="AlphaFoldDB" id="A0A1G2EFW5"/>
<reference evidence="1 2" key="1">
    <citation type="journal article" date="2016" name="Nat. Commun.">
        <title>Thousands of microbial genomes shed light on interconnected biogeochemical processes in an aquifer system.</title>
        <authorList>
            <person name="Anantharaman K."/>
            <person name="Brown C.T."/>
            <person name="Hug L.A."/>
            <person name="Sharon I."/>
            <person name="Castelle C.J."/>
            <person name="Probst A.J."/>
            <person name="Thomas B.C."/>
            <person name="Singh A."/>
            <person name="Wilkins M.J."/>
            <person name="Karaoz U."/>
            <person name="Brodie E.L."/>
            <person name="Williams K.H."/>
            <person name="Hubbard S.S."/>
            <person name="Banfield J.F."/>
        </authorList>
    </citation>
    <scope>NUCLEOTIDE SEQUENCE [LARGE SCALE GENOMIC DNA]</scope>
</reference>
<proteinExistence type="predicted"/>
<accession>A0A1G2EFW5</accession>
<gene>
    <name evidence="1" type="ORF">A2896_00005</name>
</gene>
<protein>
    <submittedName>
        <fullName evidence="1">Uncharacterized protein</fullName>
    </submittedName>
</protein>
<comment type="caution">
    <text evidence="1">The sequence shown here is derived from an EMBL/GenBank/DDBJ whole genome shotgun (WGS) entry which is preliminary data.</text>
</comment>
<evidence type="ECO:0000313" key="2">
    <source>
        <dbReference type="Proteomes" id="UP000178647"/>
    </source>
</evidence>